<protein>
    <submittedName>
        <fullName evidence="2">Uncharacterized protein</fullName>
    </submittedName>
</protein>
<proteinExistence type="predicted"/>
<dbReference type="Proteomes" id="UP000887565">
    <property type="component" value="Unplaced"/>
</dbReference>
<keyword evidence="1" id="KW-1185">Reference proteome</keyword>
<evidence type="ECO:0000313" key="1">
    <source>
        <dbReference type="Proteomes" id="UP000887565"/>
    </source>
</evidence>
<accession>A0A915K2B7</accession>
<sequence>MDVVPIEPATTMPPTAHAVDPRIYLATPAVLPGPPIIATIAAARYSAPIRFSQQIISATQWDALAAALATYHFPLPPPGMLFPEHHWKDYPTTLKEEIQCILLPPMTLPAPVPQIAQTAPVMVQTTVQPQVPLPPLIASQPPLAPRPPPPAILVPPTAPLDV</sequence>
<dbReference type="AlphaFoldDB" id="A0A915K2B7"/>
<reference evidence="2" key="1">
    <citation type="submission" date="2022-11" db="UniProtKB">
        <authorList>
            <consortium name="WormBaseParasite"/>
        </authorList>
    </citation>
    <scope>IDENTIFICATION</scope>
</reference>
<organism evidence="1 2">
    <name type="scientific">Romanomermis culicivorax</name>
    <name type="common">Nematode worm</name>
    <dbReference type="NCBI Taxonomy" id="13658"/>
    <lineage>
        <taxon>Eukaryota</taxon>
        <taxon>Metazoa</taxon>
        <taxon>Ecdysozoa</taxon>
        <taxon>Nematoda</taxon>
        <taxon>Enoplea</taxon>
        <taxon>Dorylaimia</taxon>
        <taxon>Mermithida</taxon>
        <taxon>Mermithoidea</taxon>
        <taxon>Mermithidae</taxon>
        <taxon>Romanomermis</taxon>
    </lineage>
</organism>
<evidence type="ECO:0000313" key="2">
    <source>
        <dbReference type="WBParaSite" id="nRc.2.0.1.t32355-RA"/>
    </source>
</evidence>
<dbReference type="WBParaSite" id="nRc.2.0.1.t32355-RA">
    <property type="protein sequence ID" value="nRc.2.0.1.t32355-RA"/>
    <property type="gene ID" value="nRc.2.0.1.g32355"/>
</dbReference>
<name>A0A915K2B7_ROMCU</name>